<reference evidence="7 8" key="1">
    <citation type="submission" date="2014-02" db="EMBL/GenBank/DDBJ databases">
        <authorList>
            <person name="Sears C."/>
            <person name="Carroll K."/>
            <person name="Sack B.R."/>
            <person name="Qadri F."/>
            <person name="Myers L.L."/>
            <person name="Chung G.-T."/>
            <person name="Escheverria P."/>
            <person name="Fraser C.M."/>
            <person name="Sadzewicz L."/>
            <person name="Shefchek K.A."/>
            <person name="Tallon L."/>
            <person name="Das S.P."/>
            <person name="Daugherty S."/>
            <person name="Mongodin E.F."/>
        </authorList>
    </citation>
    <scope>NUCLEOTIDE SEQUENCE [LARGE SCALE GENOMIC DNA]</scope>
    <source>
        <strain evidence="8">3988T(B)14</strain>
    </source>
</reference>
<proteinExistence type="inferred from homology"/>
<gene>
    <name evidence="7" type="ORF">M124_1522</name>
</gene>
<protein>
    <submittedName>
        <fullName evidence="7">Putative lipoprotein</fullName>
    </submittedName>
</protein>
<dbReference type="AlphaFoldDB" id="A0A015ULC3"/>
<feature type="chain" id="PRO_5001479975" evidence="5">
    <location>
        <begin position="26"/>
        <end position="343"/>
    </location>
</feature>
<organism evidence="7 8">
    <name type="scientific">Bacteroides fragilis str. 3988T(B)14</name>
    <dbReference type="NCBI Taxonomy" id="1339315"/>
    <lineage>
        <taxon>Bacteria</taxon>
        <taxon>Pseudomonadati</taxon>
        <taxon>Bacteroidota</taxon>
        <taxon>Bacteroidia</taxon>
        <taxon>Bacteroidales</taxon>
        <taxon>Bacteroidaceae</taxon>
        <taxon>Bacteroides</taxon>
    </lineage>
</organism>
<evidence type="ECO:0000256" key="1">
    <source>
        <dbReference type="ARBA" id="ARBA00004561"/>
    </source>
</evidence>
<dbReference type="InterPro" id="IPR029141">
    <property type="entry name" value="FimA_N"/>
</dbReference>
<dbReference type="Pfam" id="PF06321">
    <property type="entry name" value="P_gingi_FimA"/>
    <property type="match status" value="1"/>
</dbReference>
<accession>A0A015ULC3</accession>
<keyword evidence="4" id="KW-0281">Fimbrium</keyword>
<evidence type="ECO:0000256" key="5">
    <source>
        <dbReference type="SAM" id="SignalP"/>
    </source>
</evidence>
<feature type="domain" description="Major fimbrial subunit protein N-terminal" evidence="6">
    <location>
        <begin position="45"/>
        <end position="146"/>
    </location>
</feature>
<evidence type="ECO:0000256" key="2">
    <source>
        <dbReference type="ARBA" id="ARBA00006011"/>
    </source>
</evidence>
<dbReference type="Proteomes" id="UP000020529">
    <property type="component" value="Unassembled WGS sequence"/>
</dbReference>
<name>A0A015ULC3_BACFG</name>
<comment type="subcellular location">
    <subcellularLocation>
        <location evidence="1">Fimbrium</location>
    </subcellularLocation>
</comment>
<keyword evidence="3 5" id="KW-0732">Signal</keyword>
<dbReference type="GO" id="GO:0009289">
    <property type="term" value="C:pilus"/>
    <property type="evidence" value="ECO:0007669"/>
    <property type="project" value="UniProtKB-SubCell"/>
</dbReference>
<evidence type="ECO:0000313" key="7">
    <source>
        <dbReference type="EMBL" id="EXY74693.1"/>
    </source>
</evidence>
<keyword evidence="7" id="KW-0449">Lipoprotein</keyword>
<evidence type="ECO:0000256" key="4">
    <source>
        <dbReference type="ARBA" id="ARBA00023263"/>
    </source>
</evidence>
<sequence length="343" mass="38946">MMNRCNNILQIALSAIFLLAGCEKADTAADSDARHTTLRVTTVPMTIVGEQVPYDTRASKPLNPEDENVIYSLAVLVFDESEGVLHKFDKSGKYYKYIDLKDENGNGLLSTKLPIEDFPVQPDETYTICLVANLSEEQVEKIINDMMADGTAFIHEFEEVSVMIPYVAPDKADGQLETGHVREIYMFGYYRGEVSAHGEISISLGRIISRLEIAFTIDKELDPENTFYMRMNNLESHAHLFPIEKSPGKYALTGISRVSNLDNKRYTLYFYAAPNSALDTTRALNLEVWYGPKDLVDLNSITTRHRGYTTIYLCNDQPGVENRNYQLNRNSVYRFNIKLTDKE</sequence>
<dbReference type="EMBL" id="JGCY01000275">
    <property type="protein sequence ID" value="EXY74693.1"/>
    <property type="molecule type" value="Genomic_DNA"/>
</dbReference>
<dbReference type="PROSITE" id="PS51257">
    <property type="entry name" value="PROKAR_LIPOPROTEIN"/>
    <property type="match status" value="1"/>
</dbReference>
<evidence type="ECO:0000313" key="8">
    <source>
        <dbReference type="Proteomes" id="UP000020529"/>
    </source>
</evidence>
<evidence type="ECO:0000259" key="6">
    <source>
        <dbReference type="Pfam" id="PF06321"/>
    </source>
</evidence>
<comment type="similarity">
    <text evidence="2">Belongs to the bacteroidetes fimbrillin superfamily. FimA/Mfa1 family.</text>
</comment>
<feature type="signal peptide" evidence="5">
    <location>
        <begin position="1"/>
        <end position="25"/>
    </location>
</feature>
<dbReference type="RefSeq" id="WP_032587994.1">
    <property type="nucleotide sequence ID" value="NZ_JGCY01000275.1"/>
</dbReference>
<evidence type="ECO:0000256" key="3">
    <source>
        <dbReference type="ARBA" id="ARBA00022729"/>
    </source>
</evidence>
<dbReference type="PATRIC" id="fig|1339315.3.peg.2295"/>
<comment type="caution">
    <text evidence="7">The sequence shown here is derived from an EMBL/GenBank/DDBJ whole genome shotgun (WGS) entry which is preliminary data.</text>
</comment>